<evidence type="ECO:0000259" key="3">
    <source>
        <dbReference type="Pfam" id="PF00501"/>
    </source>
</evidence>
<proteinExistence type="inferred from homology"/>
<dbReference type="Gene3D" id="3.30.300.30">
    <property type="match status" value="1"/>
</dbReference>
<dbReference type="KEGG" id="nfl:COO91_09023"/>
<keyword evidence="2 5" id="KW-0436">Ligase</keyword>
<dbReference type="Pfam" id="PF00501">
    <property type="entry name" value="AMP-binding"/>
    <property type="match status" value="1"/>
</dbReference>
<dbReference type="PANTHER" id="PTHR43201:SF5">
    <property type="entry name" value="MEDIUM-CHAIN ACYL-COA LIGASE ACSF2, MITOCHONDRIAL"/>
    <property type="match status" value="1"/>
</dbReference>
<dbReference type="PANTHER" id="PTHR43201">
    <property type="entry name" value="ACYL-COA SYNTHETASE"/>
    <property type="match status" value="1"/>
</dbReference>
<dbReference type="Proteomes" id="UP000232003">
    <property type="component" value="Chromosome"/>
</dbReference>
<dbReference type="InterPro" id="IPR025110">
    <property type="entry name" value="AMP-bd_C"/>
</dbReference>
<dbReference type="PROSITE" id="PS00455">
    <property type="entry name" value="AMP_BINDING"/>
    <property type="match status" value="1"/>
</dbReference>
<evidence type="ECO:0000259" key="4">
    <source>
        <dbReference type="Pfam" id="PF13193"/>
    </source>
</evidence>
<evidence type="ECO:0000313" key="5">
    <source>
        <dbReference type="EMBL" id="AUB42874.1"/>
    </source>
</evidence>
<dbReference type="EMBL" id="CP024785">
    <property type="protein sequence ID" value="AUB42874.1"/>
    <property type="molecule type" value="Genomic_DNA"/>
</dbReference>
<dbReference type="GO" id="GO:0031956">
    <property type="term" value="F:medium-chain fatty acid-CoA ligase activity"/>
    <property type="evidence" value="ECO:0007669"/>
    <property type="project" value="TreeGrafter"/>
</dbReference>
<dbReference type="InterPro" id="IPR020845">
    <property type="entry name" value="AMP-binding_CS"/>
</dbReference>
<dbReference type="RefSeq" id="WP_100902747.1">
    <property type="nucleotide sequence ID" value="NZ_CAWNNC010000001.1"/>
</dbReference>
<dbReference type="GO" id="GO:0006631">
    <property type="term" value="P:fatty acid metabolic process"/>
    <property type="evidence" value="ECO:0007669"/>
    <property type="project" value="TreeGrafter"/>
</dbReference>
<reference evidence="5 6" key="1">
    <citation type="submission" date="2017-11" db="EMBL/GenBank/DDBJ databases">
        <title>Complete genome of a free-living desiccation-tolerant cyanobacterium and its photosynthetic adaptation to extreme terrestrial habitat.</title>
        <authorList>
            <person name="Shang J."/>
        </authorList>
    </citation>
    <scope>NUCLEOTIDE SEQUENCE [LARGE SCALE GENOMIC DNA]</scope>
    <source>
        <strain evidence="5 6">CCNUN1</strain>
    </source>
</reference>
<feature type="domain" description="AMP-binding enzyme C-terminal" evidence="4">
    <location>
        <begin position="377"/>
        <end position="451"/>
    </location>
</feature>
<protein>
    <submittedName>
        <fullName evidence="5">MenE, O-succinylbenzoic acid--CoA ligase</fullName>
    </submittedName>
</protein>
<dbReference type="SUPFAM" id="SSF56801">
    <property type="entry name" value="Acetyl-CoA synthetase-like"/>
    <property type="match status" value="1"/>
</dbReference>
<dbReference type="AlphaFoldDB" id="A0A2K8T591"/>
<dbReference type="InterPro" id="IPR000873">
    <property type="entry name" value="AMP-dep_synth/lig_dom"/>
</dbReference>
<dbReference type="InterPro" id="IPR045851">
    <property type="entry name" value="AMP-bd_C_sf"/>
</dbReference>
<dbReference type="Gene3D" id="3.40.50.12780">
    <property type="entry name" value="N-terminal domain of ligase-like"/>
    <property type="match status" value="1"/>
</dbReference>
<keyword evidence="6" id="KW-1185">Reference proteome</keyword>
<name>A0A2K8T591_9NOSO</name>
<organism evidence="5 6">
    <name type="scientific">Nostoc flagelliforme CCNUN1</name>
    <dbReference type="NCBI Taxonomy" id="2038116"/>
    <lineage>
        <taxon>Bacteria</taxon>
        <taxon>Bacillati</taxon>
        <taxon>Cyanobacteriota</taxon>
        <taxon>Cyanophyceae</taxon>
        <taxon>Nostocales</taxon>
        <taxon>Nostocaceae</taxon>
        <taxon>Nostoc</taxon>
    </lineage>
</organism>
<evidence type="ECO:0000313" key="6">
    <source>
        <dbReference type="Proteomes" id="UP000232003"/>
    </source>
</evidence>
<evidence type="ECO:0000256" key="1">
    <source>
        <dbReference type="ARBA" id="ARBA00006432"/>
    </source>
</evidence>
<dbReference type="NCBIfam" id="NF005662">
    <property type="entry name" value="PRK07445.1-4"/>
    <property type="match status" value="1"/>
</dbReference>
<sequence>MERPLNCLNNLAENDWLIGYNSRKFNQIAQELYLELTQLSAYGILPKIILAEREPVRFLASFIAACAANCPVFLCNPDWVTQEWQQVFDLVKPDIIWGELPHSPTPPLPHSPTLSTQHGLNAPLPLTALIMIPTGGSSGQIKFAIHTWETLIASVQGFTEYFQLKQVNSFCVLPLYHVSGLMQFMRSFTTGGKLAILPFKAVETGKIFKIKQSEFLISLVPTQLQRLLQNPELTEWLTQFNTVLLGGAPAWNELLEKARFHRIRLAPTYGMTETASQIATLKPDDFLSGKISSGQILPHAKVTIRNQQGEILNSNQIGNITIQTQSLAKGYYPITRENQADFQVDDLGFLDEQGHLNIVGRNSDKIITGGENIYPVEIESAIQATQMVADICVIGIPDKHWGQALTAIYVPKKPNTSALKMQTLLKDKLSKFKIPKYWIPQQNLPRNSQGKINHQQLQQIAREFLQNRIT</sequence>
<comment type="similarity">
    <text evidence="1">Belongs to the ATP-dependent AMP-binding enzyme family.</text>
</comment>
<dbReference type="OrthoDB" id="9765680at2"/>
<dbReference type="InterPro" id="IPR042099">
    <property type="entry name" value="ANL_N_sf"/>
</dbReference>
<gene>
    <name evidence="5" type="ORF">COO91_09023</name>
</gene>
<feature type="domain" description="AMP-dependent synthetase/ligase" evidence="3">
    <location>
        <begin position="121"/>
        <end position="332"/>
    </location>
</feature>
<evidence type="ECO:0000256" key="2">
    <source>
        <dbReference type="ARBA" id="ARBA00022598"/>
    </source>
</evidence>
<dbReference type="Pfam" id="PF13193">
    <property type="entry name" value="AMP-binding_C"/>
    <property type="match status" value="1"/>
</dbReference>
<accession>A0A2K8T591</accession>